<dbReference type="PANTHER" id="PTHR11839">
    <property type="entry name" value="UDP/ADP-SUGAR PYROPHOSPHATASE"/>
    <property type="match status" value="1"/>
</dbReference>
<keyword evidence="2 3" id="KW-0378">Hydrolase</keyword>
<proteinExistence type="inferred from homology"/>
<dbReference type="Pfam" id="PF00293">
    <property type="entry name" value="NUDIX"/>
    <property type="match status" value="1"/>
</dbReference>
<dbReference type="Gene3D" id="3.90.79.10">
    <property type="entry name" value="Nucleoside Triphosphate Pyrophosphohydrolase"/>
    <property type="match status" value="1"/>
</dbReference>
<evidence type="ECO:0000256" key="3">
    <source>
        <dbReference type="RuleBase" id="RU003476"/>
    </source>
</evidence>
<dbReference type="GO" id="GO:0016787">
    <property type="term" value="F:hydrolase activity"/>
    <property type="evidence" value="ECO:0007669"/>
    <property type="project" value="UniProtKB-KW"/>
</dbReference>
<evidence type="ECO:0000313" key="5">
    <source>
        <dbReference type="EMBL" id="AVQ31816.1"/>
    </source>
</evidence>
<dbReference type="InterPro" id="IPR015797">
    <property type="entry name" value="NUDIX_hydrolase-like_dom_sf"/>
</dbReference>
<dbReference type="GeneID" id="77468626"/>
<keyword evidence="6" id="KW-1185">Reference proteome</keyword>
<dbReference type="SUPFAM" id="SSF55811">
    <property type="entry name" value="Nudix"/>
    <property type="match status" value="1"/>
</dbReference>
<evidence type="ECO:0000256" key="1">
    <source>
        <dbReference type="ARBA" id="ARBA00001946"/>
    </source>
</evidence>
<sequence>MVEKYKHLERKEVFKNNHITVYSEKLQLPNEKVVDWTFTGKREAVGIVASFDDNTVLMVKQYRPAVKKVTMEIPAGLVEEGEEPQAAALRELEEETGYKAGKIEKICEFYNSPGVTDGKFYIYYAEELKKTHQHLDEDEFLEVERIPLKDINITKLSDAKTMLAVSFVKNRKI</sequence>
<name>A0ABN5JKX0_FUSVA</name>
<dbReference type="Proteomes" id="UP000241238">
    <property type="component" value="Chromosome"/>
</dbReference>
<comment type="similarity">
    <text evidence="3">Belongs to the Nudix hydrolase family.</text>
</comment>
<dbReference type="EMBL" id="CP028103">
    <property type="protein sequence ID" value="AVQ31816.1"/>
    <property type="molecule type" value="Genomic_DNA"/>
</dbReference>
<dbReference type="PANTHER" id="PTHR11839:SF18">
    <property type="entry name" value="NUDIX HYDROLASE DOMAIN-CONTAINING PROTEIN"/>
    <property type="match status" value="1"/>
</dbReference>
<comment type="cofactor">
    <cofactor evidence="1">
        <name>Mg(2+)</name>
        <dbReference type="ChEBI" id="CHEBI:18420"/>
    </cofactor>
</comment>
<dbReference type="InterPro" id="IPR000086">
    <property type="entry name" value="NUDIX_hydrolase_dom"/>
</dbReference>
<evidence type="ECO:0000256" key="2">
    <source>
        <dbReference type="ARBA" id="ARBA00022801"/>
    </source>
</evidence>
<dbReference type="PROSITE" id="PS00893">
    <property type="entry name" value="NUDIX_BOX"/>
    <property type="match status" value="1"/>
</dbReference>
<reference evidence="6" key="1">
    <citation type="journal article" date="2018" name="MSphere">
        <title>Fusobacterium Genomics Using MinION and Illumina Sequencing Enables Genome Completion and Correction.</title>
        <authorList>
            <person name="Todd S.M."/>
            <person name="Settlage R.E."/>
            <person name="Lahmers K.K."/>
            <person name="Slade D.J."/>
        </authorList>
    </citation>
    <scope>NUCLEOTIDE SEQUENCE [LARGE SCALE GENOMIC DNA]</scope>
    <source>
        <strain evidence="6">ATCC 27725</strain>
    </source>
</reference>
<organism evidence="5 6">
    <name type="scientific">Fusobacterium varium ATCC 27725</name>
    <dbReference type="NCBI Taxonomy" id="469618"/>
    <lineage>
        <taxon>Bacteria</taxon>
        <taxon>Fusobacteriati</taxon>
        <taxon>Fusobacteriota</taxon>
        <taxon>Fusobacteriia</taxon>
        <taxon>Fusobacteriales</taxon>
        <taxon>Fusobacteriaceae</taxon>
        <taxon>Fusobacterium</taxon>
    </lineage>
</organism>
<dbReference type="InterPro" id="IPR020476">
    <property type="entry name" value="Nudix_hydrolase"/>
</dbReference>
<feature type="domain" description="Nudix hydrolase" evidence="4">
    <location>
        <begin position="40"/>
        <end position="169"/>
    </location>
</feature>
<dbReference type="InterPro" id="IPR020084">
    <property type="entry name" value="NUDIX_hydrolase_CS"/>
</dbReference>
<accession>A0ABN5JKX0</accession>
<dbReference type="RefSeq" id="WP_005948169.1">
    <property type="nucleotide sequence ID" value="NZ_CP028103.1"/>
</dbReference>
<gene>
    <name evidence="5" type="ORF">C4N18_11535</name>
</gene>
<dbReference type="PROSITE" id="PS51462">
    <property type="entry name" value="NUDIX"/>
    <property type="match status" value="1"/>
</dbReference>
<protein>
    <submittedName>
        <fullName evidence="5">NUDIX hydrolase</fullName>
    </submittedName>
</protein>
<evidence type="ECO:0000259" key="4">
    <source>
        <dbReference type="PROSITE" id="PS51462"/>
    </source>
</evidence>
<dbReference type="PRINTS" id="PR00502">
    <property type="entry name" value="NUDIXFAMILY"/>
</dbReference>
<evidence type="ECO:0000313" key="6">
    <source>
        <dbReference type="Proteomes" id="UP000241238"/>
    </source>
</evidence>
<dbReference type="CDD" id="cd03424">
    <property type="entry name" value="NUDIX_ADPRase_Nudt5_UGPPase_Nudt14"/>
    <property type="match status" value="1"/>
</dbReference>